<dbReference type="Pfam" id="PF00672">
    <property type="entry name" value="HAMP"/>
    <property type="match status" value="1"/>
</dbReference>
<dbReference type="SMART" id="SM00387">
    <property type="entry name" value="HATPase_c"/>
    <property type="match status" value="1"/>
</dbReference>
<evidence type="ECO:0000259" key="16">
    <source>
        <dbReference type="PROSITE" id="PS50885"/>
    </source>
</evidence>
<evidence type="ECO:0000256" key="12">
    <source>
        <dbReference type="ARBA" id="ARBA00023012"/>
    </source>
</evidence>
<dbReference type="InterPro" id="IPR003594">
    <property type="entry name" value="HATPase_dom"/>
</dbReference>
<evidence type="ECO:0000256" key="3">
    <source>
        <dbReference type="ARBA" id="ARBA00012438"/>
    </source>
</evidence>
<evidence type="ECO:0000256" key="2">
    <source>
        <dbReference type="ARBA" id="ARBA00004651"/>
    </source>
</evidence>
<dbReference type="PROSITE" id="PS50885">
    <property type="entry name" value="HAMP"/>
    <property type="match status" value="1"/>
</dbReference>
<evidence type="ECO:0000256" key="10">
    <source>
        <dbReference type="ARBA" id="ARBA00022840"/>
    </source>
</evidence>
<dbReference type="InterPro" id="IPR050398">
    <property type="entry name" value="HssS/ArlS-like"/>
</dbReference>
<dbReference type="RefSeq" id="WP_160498883.1">
    <property type="nucleotide sequence ID" value="NZ_WUBI01000002.1"/>
</dbReference>
<dbReference type="InterPro" id="IPR003661">
    <property type="entry name" value="HisK_dim/P_dom"/>
</dbReference>
<keyword evidence="5" id="KW-0597">Phosphoprotein</keyword>
<dbReference type="GO" id="GO:0000155">
    <property type="term" value="F:phosphorelay sensor kinase activity"/>
    <property type="evidence" value="ECO:0007669"/>
    <property type="project" value="InterPro"/>
</dbReference>
<comment type="subcellular location">
    <subcellularLocation>
        <location evidence="2">Cell membrane</location>
        <topology evidence="2">Multi-pass membrane protein</topology>
    </subcellularLocation>
</comment>
<keyword evidence="10" id="KW-0067">ATP-binding</keyword>
<organism evidence="17 18">
    <name type="scientific">Paenibacillus dendrobii</name>
    <dbReference type="NCBI Taxonomy" id="2691084"/>
    <lineage>
        <taxon>Bacteria</taxon>
        <taxon>Bacillati</taxon>
        <taxon>Bacillota</taxon>
        <taxon>Bacilli</taxon>
        <taxon>Bacillales</taxon>
        <taxon>Paenibacillaceae</taxon>
        <taxon>Paenibacillus</taxon>
    </lineage>
</organism>
<dbReference type="CDD" id="cd00082">
    <property type="entry name" value="HisKA"/>
    <property type="match status" value="1"/>
</dbReference>
<keyword evidence="11 14" id="KW-1133">Transmembrane helix</keyword>
<keyword evidence="7 14" id="KW-0812">Transmembrane</keyword>
<comment type="caution">
    <text evidence="17">The sequence shown here is derived from an EMBL/GenBank/DDBJ whole genome shotgun (WGS) entry which is preliminary data.</text>
</comment>
<dbReference type="Gene3D" id="6.10.340.10">
    <property type="match status" value="1"/>
</dbReference>
<dbReference type="EC" id="2.7.13.3" evidence="3"/>
<feature type="domain" description="Histidine kinase" evidence="15">
    <location>
        <begin position="250"/>
        <end position="444"/>
    </location>
</feature>
<dbReference type="Gene3D" id="1.10.287.130">
    <property type="match status" value="1"/>
</dbReference>
<evidence type="ECO:0000256" key="13">
    <source>
        <dbReference type="ARBA" id="ARBA00023136"/>
    </source>
</evidence>
<dbReference type="SMART" id="SM00304">
    <property type="entry name" value="HAMP"/>
    <property type="match status" value="1"/>
</dbReference>
<dbReference type="InterPro" id="IPR036890">
    <property type="entry name" value="HATPase_C_sf"/>
</dbReference>
<dbReference type="SUPFAM" id="SSF55874">
    <property type="entry name" value="ATPase domain of HSP90 chaperone/DNA topoisomerase II/histidine kinase"/>
    <property type="match status" value="1"/>
</dbReference>
<dbReference type="InterPro" id="IPR004358">
    <property type="entry name" value="Sig_transdc_His_kin-like_C"/>
</dbReference>
<dbReference type="CDD" id="cd06225">
    <property type="entry name" value="HAMP"/>
    <property type="match status" value="1"/>
</dbReference>
<evidence type="ECO:0000256" key="14">
    <source>
        <dbReference type="SAM" id="Phobius"/>
    </source>
</evidence>
<gene>
    <name evidence="17" type="ORF">GRF59_17005</name>
</gene>
<dbReference type="PANTHER" id="PTHR45528">
    <property type="entry name" value="SENSOR HISTIDINE KINASE CPXA"/>
    <property type="match status" value="1"/>
</dbReference>
<evidence type="ECO:0000259" key="15">
    <source>
        <dbReference type="PROSITE" id="PS50109"/>
    </source>
</evidence>
<dbReference type="Pfam" id="PF00512">
    <property type="entry name" value="HisKA"/>
    <property type="match status" value="1"/>
</dbReference>
<evidence type="ECO:0000256" key="11">
    <source>
        <dbReference type="ARBA" id="ARBA00022989"/>
    </source>
</evidence>
<evidence type="ECO:0000256" key="5">
    <source>
        <dbReference type="ARBA" id="ARBA00022553"/>
    </source>
</evidence>
<dbReference type="InterPro" id="IPR036097">
    <property type="entry name" value="HisK_dim/P_sf"/>
</dbReference>
<keyword evidence="13 14" id="KW-0472">Membrane</keyword>
<evidence type="ECO:0000256" key="7">
    <source>
        <dbReference type="ARBA" id="ARBA00022692"/>
    </source>
</evidence>
<dbReference type="SUPFAM" id="SSF158472">
    <property type="entry name" value="HAMP domain-like"/>
    <property type="match status" value="1"/>
</dbReference>
<keyword evidence="6" id="KW-0808">Transferase</keyword>
<keyword evidence="9" id="KW-0418">Kinase</keyword>
<comment type="catalytic activity">
    <reaction evidence="1">
        <text>ATP + protein L-histidine = ADP + protein N-phospho-L-histidine.</text>
        <dbReference type="EC" id="2.7.13.3"/>
    </reaction>
</comment>
<dbReference type="EMBL" id="WUBI01000002">
    <property type="protein sequence ID" value="MWV45322.1"/>
    <property type="molecule type" value="Genomic_DNA"/>
</dbReference>
<evidence type="ECO:0000256" key="9">
    <source>
        <dbReference type="ARBA" id="ARBA00022777"/>
    </source>
</evidence>
<dbReference type="PRINTS" id="PR00344">
    <property type="entry name" value="BCTRLSENSOR"/>
</dbReference>
<dbReference type="InterPro" id="IPR005467">
    <property type="entry name" value="His_kinase_dom"/>
</dbReference>
<dbReference type="SMART" id="SM00388">
    <property type="entry name" value="HisKA"/>
    <property type="match status" value="1"/>
</dbReference>
<dbReference type="Proteomes" id="UP000460318">
    <property type="component" value="Unassembled WGS sequence"/>
</dbReference>
<feature type="transmembrane region" description="Helical" evidence="14">
    <location>
        <begin position="163"/>
        <end position="182"/>
    </location>
</feature>
<feature type="transmembrane region" description="Helical" evidence="14">
    <location>
        <begin position="12"/>
        <end position="31"/>
    </location>
</feature>
<dbReference type="Pfam" id="PF02518">
    <property type="entry name" value="HATPase_c"/>
    <property type="match status" value="1"/>
</dbReference>
<dbReference type="PROSITE" id="PS50109">
    <property type="entry name" value="HIS_KIN"/>
    <property type="match status" value="1"/>
</dbReference>
<accession>A0A7X3LHM6</accession>
<evidence type="ECO:0000313" key="18">
    <source>
        <dbReference type="Proteomes" id="UP000460318"/>
    </source>
</evidence>
<sequence>MNRLGRKLFLSISIAVLFIFVLFVLMANLLLPKYYIYKTKAKLVHVVDTIVAIPANQVAVSIPELEQKYHVTIVDDSLQKRENDLNESLLAQLAQKKVTLNKFWITDESLQKIKSGSRVNKIYDQGKLKSSFYASFIRKDQSVVLIGLSMAYLSDTIQMINEFILVLALGSVLIIVLVVWLLSYRMTRPLKELGEVAKDISELRFRKARTKTRDEIGELAESINAMSDKLKAAHAELSRKNQSLKRFMSDITHELKTPVSLIQAYAEGIQDGLDDGSYAATILRQNKSMAKLIDELLHFAKIERDALERRPFAVKDLFFACAGQFRLELETRHLELVIRDELPANSLIDADPDKIRMVFHNLLSNAVKYTAYHRINVSFKERDSEIELHMSNVFQGEITDVSQLWEPFYVLESSRTKENSGTGLGLAIVKTILEQHGYRYHAEVLDQTLHFHIYFKKEKSPRSA</sequence>
<protein>
    <recommendedName>
        <fullName evidence="3">histidine kinase</fullName>
        <ecNumber evidence="3">2.7.13.3</ecNumber>
    </recommendedName>
</protein>
<evidence type="ECO:0000256" key="6">
    <source>
        <dbReference type="ARBA" id="ARBA00022679"/>
    </source>
</evidence>
<name>A0A7X3LHM6_9BACL</name>
<dbReference type="SUPFAM" id="SSF47384">
    <property type="entry name" value="Homodimeric domain of signal transducing histidine kinase"/>
    <property type="match status" value="1"/>
</dbReference>
<keyword evidence="4" id="KW-1003">Cell membrane</keyword>
<evidence type="ECO:0000256" key="4">
    <source>
        <dbReference type="ARBA" id="ARBA00022475"/>
    </source>
</evidence>
<keyword evidence="8" id="KW-0547">Nucleotide-binding</keyword>
<dbReference type="GO" id="GO:0005524">
    <property type="term" value="F:ATP binding"/>
    <property type="evidence" value="ECO:0007669"/>
    <property type="project" value="UniProtKB-KW"/>
</dbReference>
<reference evidence="17 18" key="1">
    <citation type="submission" date="2019-12" db="EMBL/GenBank/DDBJ databases">
        <title>Paenibacillus sp. nov., an endophytic bacterium isolated from the stem of Dendrobium.</title>
        <authorList>
            <person name="Zhao R."/>
        </authorList>
    </citation>
    <scope>NUCLEOTIDE SEQUENCE [LARGE SCALE GENOMIC DNA]</scope>
    <source>
        <strain evidence="17 18">HJL G12</strain>
    </source>
</reference>
<dbReference type="Gene3D" id="3.30.565.10">
    <property type="entry name" value="Histidine kinase-like ATPase, C-terminal domain"/>
    <property type="match status" value="1"/>
</dbReference>
<feature type="domain" description="HAMP" evidence="16">
    <location>
        <begin position="184"/>
        <end position="235"/>
    </location>
</feature>
<evidence type="ECO:0000313" key="17">
    <source>
        <dbReference type="EMBL" id="MWV45322.1"/>
    </source>
</evidence>
<keyword evidence="12" id="KW-0902">Two-component regulatory system</keyword>
<proteinExistence type="predicted"/>
<dbReference type="GO" id="GO:0005886">
    <property type="term" value="C:plasma membrane"/>
    <property type="evidence" value="ECO:0007669"/>
    <property type="project" value="UniProtKB-SubCell"/>
</dbReference>
<dbReference type="InterPro" id="IPR003660">
    <property type="entry name" value="HAMP_dom"/>
</dbReference>
<dbReference type="AlphaFoldDB" id="A0A7X3LHM6"/>
<evidence type="ECO:0000256" key="1">
    <source>
        <dbReference type="ARBA" id="ARBA00000085"/>
    </source>
</evidence>
<dbReference type="PANTHER" id="PTHR45528:SF1">
    <property type="entry name" value="SENSOR HISTIDINE KINASE CPXA"/>
    <property type="match status" value="1"/>
</dbReference>
<evidence type="ECO:0000256" key="8">
    <source>
        <dbReference type="ARBA" id="ARBA00022741"/>
    </source>
</evidence>
<keyword evidence="18" id="KW-1185">Reference proteome</keyword>